<evidence type="ECO:0000313" key="10">
    <source>
        <dbReference type="Proteomes" id="UP000799770"/>
    </source>
</evidence>
<dbReference type="GO" id="GO:0004497">
    <property type="term" value="F:monooxygenase activity"/>
    <property type="evidence" value="ECO:0007669"/>
    <property type="project" value="UniProtKB-KW"/>
</dbReference>
<dbReference type="CDD" id="cd11062">
    <property type="entry name" value="CYP58-like"/>
    <property type="match status" value="1"/>
</dbReference>
<evidence type="ECO:0000256" key="2">
    <source>
        <dbReference type="ARBA" id="ARBA00010617"/>
    </source>
</evidence>
<protein>
    <submittedName>
        <fullName evidence="9">Benzoate 4-monooxygenase cytochrome P450</fullName>
    </submittedName>
</protein>
<evidence type="ECO:0000256" key="1">
    <source>
        <dbReference type="ARBA" id="ARBA00001971"/>
    </source>
</evidence>
<evidence type="ECO:0000256" key="8">
    <source>
        <dbReference type="RuleBase" id="RU000461"/>
    </source>
</evidence>
<evidence type="ECO:0000256" key="5">
    <source>
        <dbReference type="ARBA" id="ARBA00023004"/>
    </source>
</evidence>
<comment type="similarity">
    <text evidence="2 8">Belongs to the cytochrome P450 family.</text>
</comment>
<dbReference type="Pfam" id="PF00067">
    <property type="entry name" value="p450"/>
    <property type="match status" value="1"/>
</dbReference>
<dbReference type="PRINTS" id="PR00385">
    <property type="entry name" value="P450"/>
</dbReference>
<dbReference type="InterPro" id="IPR050121">
    <property type="entry name" value="Cytochrome_P450_monoxygenase"/>
</dbReference>
<evidence type="ECO:0000256" key="7">
    <source>
        <dbReference type="PIRSR" id="PIRSR602401-1"/>
    </source>
</evidence>
<dbReference type="EMBL" id="ML977336">
    <property type="protein sequence ID" value="KAF2110928.1"/>
    <property type="molecule type" value="Genomic_DNA"/>
</dbReference>
<sequence>MALSTGLSTFAEHKGTIASVVVASLVIYQAWRIVYNVFFHPLAKFPGPWWASLSLLHEFYFDVMQDGQYFKVIERMHEKYGPIVRVNPSELHINDPTFYDEVFPGPGRRRDKAPENRGISSVPTSMVSTLDHDHHRERRAILQNFFSKQAITKLEDIIQDKVDHCVERLKDACKEGQVLELYHVFAALTSDVISHYSYGESFGYLGDENFRGEIVEDAVGLLKRVHVGRLFPWLAGTLAPLPSWLLKALSPPLGNILDMQAHLIGLSAKALRSTDSTSKGQTTIFDALTSPEVPKYERHTTRVADEALLVTLAGTETTSRTLTAVVYRVMQDPRILEKVRAELRSVMPTPDAKPSWRQLEQLPYLTAVLHEALRMAHLLIRSPRIAPDEVLVYRDWVIPPGTSLSMITDLMSMNPTIYPEPQLFRPERWTEAATRGERLKLFAFSAGSRNCLGLNLAWAELYLTTAAIFRWFDFEALNADPATFEPYRDWGFGVREDGYFGLKVNVRRVLT</sequence>
<gene>
    <name evidence="9" type="ORF">BDV96DRAFT_690774</name>
</gene>
<keyword evidence="5 7" id="KW-0408">Iron</keyword>
<dbReference type="InterPro" id="IPR017972">
    <property type="entry name" value="Cyt_P450_CS"/>
</dbReference>
<dbReference type="AlphaFoldDB" id="A0A6A5YXU2"/>
<dbReference type="OrthoDB" id="3945418at2759"/>
<dbReference type="PROSITE" id="PS00086">
    <property type="entry name" value="CYTOCHROME_P450"/>
    <property type="match status" value="1"/>
</dbReference>
<evidence type="ECO:0000256" key="6">
    <source>
        <dbReference type="ARBA" id="ARBA00023033"/>
    </source>
</evidence>
<evidence type="ECO:0000313" key="9">
    <source>
        <dbReference type="EMBL" id="KAF2110928.1"/>
    </source>
</evidence>
<dbReference type="InterPro" id="IPR001128">
    <property type="entry name" value="Cyt_P450"/>
</dbReference>
<accession>A0A6A5YXU2</accession>
<feature type="binding site" description="axial binding residue" evidence="7">
    <location>
        <position position="451"/>
    </location>
    <ligand>
        <name>heme</name>
        <dbReference type="ChEBI" id="CHEBI:30413"/>
    </ligand>
    <ligandPart>
        <name>Fe</name>
        <dbReference type="ChEBI" id="CHEBI:18248"/>
    </ligandPart>
</feature>
<comment type="cofactor">
    <cofactor evidence="1 7">
        <name>heme</name>
        <dbReference type="ChEBI" id="CHEBI:30413"/>
    </cofactor>
</comment>
<dbReference type="GO" id="GO:0005506">
    <property type="term" value="F:iron ion binding"/>
    <property type="evidence" value="ECO:0007669"/>
    <property type="project" value="InterPro"/>
</dbReference>
<keyword evidence="6 8" id="KW-0503">Monooxygenase</keyword>
<evidence type="ECO:0000256" key="3">
    <source>
        <dbReference type="ARBA" id="ARBA00022723"/>
    </source>
</evidence>
<dbReference type="PANTHER" id="PTHR24305">
    <property type="entry name" value="CYTOCHROME P450"/>
    <property type="match status" value="1"/>
</dbReference>
<dbReference type="SUPFAM" id="SSF48264">
    <property type="entry name" value="Cytochrome P450"/>
    <property type="match status" value="1"/>
</dbReference>
<dbReference type="InterPro" id="IPR002401">
    <property type="entry name" value="Cyt_P450_E_grp-I"/>
</dbReference>
<dbReference type="Gene3D" id="1.10.630.10">
    <property type="entry name" value="Cytochrome P450"/>
    <property type="match status" value="1"/>
</dbReference>
<dbReference type="GO" id="GO:0016705">
    <property type="term" value="F:oxidoreductase activity, acting on paired donors, with incorporation or reduction of molecular oxygen"/>
    <property type="evidence" value="ECO:0007669"/>
    <property type="project" value="InterPro"/>
</dbReference>
<dbReference type="InterPro" id="IPR036396">
    <property type="entry name" value="Cyt_P450_sf"/>
</dbReference>
<keyword evidence="3 7" id="KW-0479">Metal-binding</keyword>
<dbReference type="GO" id="GO:0020037">
    <property type="term" value="F:heme binding"/>
    <property type="evidence" value="ECO:0007669"/>
    <property type="project" value="InterPro"/>
</dbReference>
<dbReference type="Proteomes" id="UP000799770">
    <property type="component" value="Unassembled WGS sequence"/>
</dbReference>
<evidence type="ECO:0000256" key="4">
    <source>
        <dbReference type="ARBA" id="ARBA00023002"/>
    </source>
</evidence>
<name>A0A6A5YXU2_9PLEO</name>
<proteinExistence type="inferred from homology"/>
<dbReference type="PANTHER" id="PTHR24305:SF157">
    <property type="entry name" value="N-ACETYLTRYPTOPHAN 6-HYDROXYLASE IVOC-RELATED"/>
    <property type="match status" value="1"/>
</dbReference>
<keyword evidence="4 8" id="KW-0560">Oxidoreductase</keyword>
<dbReference type="PRINTS" id="PR00463">
    <property type="entry name" value="EP450I"/>
</dbReference>
<keyword evidence="10" id="KW-1185">Reference proteome</keyword>
<keyword evidence="7 8" id="KW-0349">Heme</keyword>
<organism evidence="9 10">
    <name type="scientific">Lophiotrema nucula</name>
    <dbReference type="NCBI Taxonomy" id="690887"/>
    <lineage>
        <taxon>Eukaryota</taxon>
        <taxon>Fungi</taxon>
        <taxon>Dikarya</taxon>
        <taxon>Ascomycota</taxon>
        <taxon>Pezizomycotina</taxon>
        <taxon>Dothideomycetes</taxon>
        <taxon>Pleosporomycetidae</taxon>
        <taxon>Pleosporales</taxon>
        <taxon>Lophiotremataceae</taxon>
        <taxon>Lophiotrema</taxon>
    </lineage>
</organism>
<reference evidence="9" key="1">
    <citation type="journal article" date="2020" name="Stud. Mycol.">
        <title>101 Dothideomycetes genomes: a test case for predicting lifestyles and emergence of pathogens.</title>
        <authorList>
            <person name="Haridas S."/>
            <person name="Albert R."/>
            <person name="Binder M."/>
            <person name="Bloem J."/>
            <person name="Labutti K."/>
            <person name="Salamov A."/>
            <person name="Andreopoulos B."/>
            <person name="Baker S."/>
            <person name="Barry K."/>
            <person name="Bills G."/>
            <person name="Bluhm B."/>
            <person name="Cannon C."/>
            <person name="Castanera R."/>
            <person name="Culley D."/>
            <person name="Daum C."/>
            <person name="Ezra D."/>
            <person name="Gonzalez J."/>
            <person name="Henrissat B."/>
            <person name="Kuo A."/>
            <person name="Liang C."/>
            <person name="Lipzen A."/>
            <person name="Lutzoni F."/>
            <person name="Magnuson J."/>
            <person name="Mondo S."/>
            <person name="Nolan M."/>
            <person name="Ohm R."/>
            <person name="Pangilinan J."/>
            <person name="Park H.-J."/>
            <person name="Ramirez L."/>
            <person name="Alfaro M."/>
            <person name="Sun H."/>
            <person name="Tritt A."/>
            <person name="Yoshinaga Y."/>
            <person name="Zwiers L.-H."/>
            <person name="Turgeon B."/>
            <person name="Goodwin S."/>
            <person name="Spatafora J."/>
            <person name="Crous P."/>
            <person name="Grigoriev I."/>
        </authorList>
    </citation>
    <scope>NUCLEOTIDE SEQUENCE</scope>
    <source>
        <strain evidence="9">CBS 627.86</strain>
    </source>
</reference>